<accession>A0A7K0ESU1</accession>
<feature type="domain" description="PIN" evidence="1">
    <location>
        <begin position="3"/>
        <end position="125"/>
    </location>
</feature>
<comment type="caution">
    <text evidence="2">The sequence shown here is derived from an EMBL/GenBank/DDBJ whole genome shotgun (WGS) entry which is preliminary data.</text>
</comment>
<name>A0A7K0ESU1_9BACT</name>
<dbReference type="OrthoDB" id="9798990at2"/>
<organism evidence="2 3">
    <name type="scientific">Larkinella terrae</name>
    <dbReference type="NCBI Taxonomy" id="2025311"/>
    <lineage>
        <taxon>Bacteria</taxon>
        <taxon>Pseudomonadati</taxon>
        <taxon>Bacteroidota</taxon>
        <taxon>Cytophagia</taxon>
        <taxon>Cytophagales</taxon>
        <taxon>Spirosomataceae</taxon>
        <taxon>Larkinella</taxon>
    </lineage>
</organism>
<sequence length="133" mass="15460">MKYLLDTHILIWLLFEPSKLSGMVRTIVTNRRDNQVYVSAVSFWEISIKIRSGKIGLDDLRPDDLPKICLESGFEIIPLTNLETSSYYQLTADYHKDPFDRLLIWQAIKANYIFISDDENVRKYGSEGLRVIS</sequence>
<keyword evidence="3" id="KW-1185">Reference proteome</keyword>
<dbReference type="AlphaFoldDB" id="A0A7K0ESU1"/>
<dbReference type="EMBL" id="WJXZ01000014">
    <property type="protein sequence ID" value="MRS64839.1"/>
    <property type="molecule type" value="Genomic_DNA"/>
</dbReference>
<dbReference type="RefSeq" id="WP_154178143.1">
    <property type="nucleotide sequence ID" value="NZ_WJXZ01000014.1"/>
</dbReference>
<evidence type="ECO:0000313" key="2">
    <source>
        <dbReference type="EMBL" id="MRS64839.1"/>
    </source>
</evidence>
<proteinExistence type="predicted"/>
<dbReference type="InterPro" id="IPR052919">
    <property type="entry name" value="TA_system_RNase"/>
</dbReference>
<protein>
    <submittedName>
        <fullName evidence="2">PIN domain-containing protein</fullName>
    </submittedName>
</protein>
<dbReference type="InterPro" id="IPR041705">
    <property type="entry name" value="PIN_Sll0205"/>
</dbReference>
<evidence type="ECO:0000313" key="3">
    <source>
        <dbReference type="Proteomes" id="UP000441754"/>
    </source>
</evidence>
<reference evidence="2 3" key="1">
    <citation type="journal article" date="2018" name="Antonie Van Leeuwenhoek">
        <title>Larkinella terrae sp. nov., isolated from soil on Jeju Island, South Korea.</title>
        <authorList>
            <person name="Ten L.N."/>
            <person name="Jeon J."/>
            <person name="Park S.J."/>
            <person name="Park S."/>
            <person name="Lee S.Y."/>
            <person name="Kim M.K."/>
            <person name="Jung H.Y."/>
        </authorList>
    </citation>
    <scope>NUCLEOTIDE SEQUENCE [LARGE SCALE GENOMIC DNA]</scope>
    <source>
        <strain evidence="2 3">KCTC 52001</strain>
    </source>
</reference>
<dbReference type="Gene3D" id="3.40.50.1010">
    <property type="entry name" value="5'-nuclease"/>
    <property type="match status" value="1"/>
</dbReference>
<dbReference type="InterPro" id="IPR002716">
    <property type="entry name" value="PIN_dom"/>
</dbReference>
<dbReference type="InterPro" id="IPR029060">
    <property type="entry name" value="PIN-like_dom_sf"/>
</dbReference>
<evidence type="ECO:0000259" key="1">
    <source>
        <dbReference type="Pfam" id="PF01850"/>
    </source>
</evidence>
<dbReference type="SUPFAM" id="SSF88723">
    <property type="entry name" value="PIN domain-like"/>
    <property type="match status" value="1"/>
</dbReference>
<dbReference type="PANTHER" id="PTHR36173">
    <property type="entry name" value="RIBONUCLEASE VAPC16-RELATED"/>
    <property type="match status" value="1"/>
</dbReference>
<dbReference type="Proteomes" id="UP000441754">
    <property type="component" value="Unassembled WGS sequence"/>
</dbReference>
<gene>
    <name evidence="2" type="ORF">GJJ30_26310</name>
</gene>
<dbReference type="CDD" id="cd09872">
    <property type="entry name" value="PIN_Sll0205-like"/>
    <property type="match status" value="1"/>
</dbReference>
<dbReference type="Pfam" id="PF01850">
    <property type="entry name" value="PIN"/>
    <property type="match status" value="1"/>
</dbReference>
<dbReference type="PANTHER" id="PTHR36173:SF2">
    <property type="entry name" value="RIBONUCLEASE VAPC16"/>
    <property type="match status" value="1"/>
</dbReference>